<comment type="caution">
    <text evidence="2">The sequence shown here is derived from an EMBL/GenBank/DDBJ whole genome shotgun (WGS) entry which is preliminary data.</text>
</comment>
<protein>
    <recommendedName>
        <fullName evidence="1">HTH cro/C1-type domain-containing protein</fullName>
    </recommendedName>
</protein>
<dbReference type="CDD" id="cd00093">
    <property type="entry name" value="HTH_XRE"/>
    <property type="match status" value="1"/>
</dbReference>
<evidence type="ECO:0000313" key="3">
    <source>
        <dbReference type="Proteomes" id="UP000051295"/>
    </source>
</evidence>
<dbReference type="Proteomes" id="UP000051295">
    <property type="component" value="Unassembled WGS sequence"/>
</dbReference>
<gene>
    <name evidence="2" type="ORF">XM53_00905</name>
</gene>
<dbReference type="Pfam" id="PF01381">
    <property type="entry name" value="HTH_3"/>
    <property type="match status" value="1"/>
</dbReference>
<dbReference type="PATRIC" id="fig|1641875.4.peg.1266"/>
<dbReference type="InterPro" id="IPR010982">
    <property type="entry name" value="Lambda_DNA-bd_dom_sf"/>
</dbReference>
<dbReference type="Gene3D" id="1.10.260.40">
    <property type="entry name" value="lambda repressor-like DNA-binding domains"/>
    <property type="match status" value="1"/>
</dbReference>
<evidence type="ECO:0000259" key="1">
    <source>
        <dbReference type="PROSITE" id="PS50943"/>
    </source>
</evidence>
<dbReference type="SUPFAM" id="SSF47413">
    <property type="entry name" value="lambda repressor-like DNA-binding domains"/>
    <property type="match status" value="1"/>
</dbReference>
<dbReference type="GO" id="GO:0003677">
    <property type="term" value="F:DNA binding"/>
    <property type="evidence" value="ECO:0007669"/>
    <property type="project" value="InterPro"/>
</dbReference>
<dbReference type="AlphaFoldDB" id="A0A0T5NZK3"/>
<sequence>MCAFYDDKVDVVKNSVKQYNGKQLRKLRLDLELSLEQMSHLLDVSRTTVYRYEKTPDKELPFSLCCTIALVRQRFLH</sequence>
<dbReference type="EMBL" id="LAXJ01000002">
    <property type="protein sequence ID" value="KRS14323.1"/>
    <property type="molecule type" value="Genomic_DNA"/>
</dbReference>
<feature type="domain" description="HTH cro/C1-type" evidence="1">
    <location>
        <begin position="24"/>
        <end position="54"/>
    </location>
</feature>
<organism evidence="2 3">
    <name type="scientific">Roseovarius atlanticus</name>
    <dbReference type="NCBI Taxonomy" id="1641875"/>
    <lineage>
        <taxon>Bacteria</taxon>
        <taxon>Pseudomonadati</taxon>
        <taxon>Pseudomonadota</taxon>
        <taxon>Alphaproteobacteria</taxon>
        <taxon>Rhodobacterales</taxon>
        <taxon>Roseobacteraceae</taxon>
        <taxon>Roseovarius</taxon>
    </lineage>
</organism>
<proteinExistence type="predicted"/>
<keyword evidence="3" id="KW-1185">Reference proteome</keyword>
<dbReference type="PROSITE" id="PS50943">
    <property type="entry name" value="HTH_CROC1"/>
    <property type="match status" value="1"/>
</dbReference>
<reference evidence="2 3" key="1">
    <citation type="submission" date="2015-04" db="EMBL/GenBank/DDBJ databases">
        <title>The draft genome sequence of Roseovarius sp.R12b.</title>
        <authorList>
            <person name="Li G."/>
            <person name="Lai Q."/>
            <person name="Shao Z."/>
            <person name="Yan P."/>
        </authorList>
    </citation>
    <scope>NUCLEOTIDE SEQUENCE [LARGE SCALE GENOMIC DNA]</scope>
    <source>
        <strain evidence="2 3">R12B</strain>
    </source>
</reference>
<accession>A0A0T5NZK3</accession>
<dbReference type="RefSeq" id="WP_057789366.1">
    <property type="nucleotide sequence ID" value="NZ_LAXJ01000002.1"/>
</dbReference>
<dbReference type="InterPro" id="IPR001387">
    <property type="entry name" value="Cro/C1-type_HTH"/>
</dbReference>
<name>A0A0T5NZK3_9RHOB</name>
<evidence type="ECO:0000313" key="2">
    <source>
        <dbReference type="EMBL" id="KRS14323.1"/>
    </source>
</evidence>